<keyword evidence="7" id="KW-1185">Reference proteome</keyword>
<reference evidence="6 7" key="1">
    <citation type="submission" date="2020-08" db="EMBL/GenBank/DDBJ databases">
        <title>Genomic Encyclopedia of Type Strains, Phase III (KMG-III): the genomes of soil and plant-associated and newly described type strains.</title>
        <authorList>
            <person name="Whitman W."/>
        </authorList>
    </citation>
    <scope>NUCLEOTIDE SEQUENCE [LARGE SCALE GENOMIC DNA]</scope>
    <source>
        <strain evidence="6 7">CECT 3287</strain>
    </source>
</reference>
<gene>
    <name evidence="6" type="ORF">FHR83_009334</name>
</gene>
<evidence type="ECO:0000313" key="7">
    <source>
        <dbReference type="Proteomes" id="UP000590749"/>
    </source>
</evidence>
<dbReference type="Proteomes" id="UP000590749">
    <property type="component" value="Unassembled WGS sequence"/>
</dbReference>
<name>A0A7W5FKI2_9ACTN</name>
<feature type="region of interest" description="Disordered" evidence="4">
    <location>
        <begin position="1"/>
        <end position="30"/>
    </location>
</feature>
<dbReference type="GO" id="GO:0005975">
    <property type="term" value="P:carbohydrate metabolic process"/>
    <property type="evidence" value="ECO:0007669"/>
    <property type="project" value="UniProtKB-ARBA"/>
</dbReference>
<feature type="domain" description="Carbohydrate-binding module family 96" evidence="5">
    <location>
        <begin position="269"/>
        <end position="410"/>
    </location>
</feature>
<organism evidence="6 7">
    <name type="scientific">Actinoplanes campanulatus</name>
    <dbReference type="NCBI Taxonomy" id="113559"/>
    <lineage>
        <taxon>Bacteria</taxon>
        <taxon>Bacillati</taxon>
        <taxon>Actinomycetota</taxon>
        <taxon>Actinomycetes</taxon>
        <taxon>Micromonosporales</taxon>
        <taxon>Micromonosporaceae</taxon>
        <taxon>Actinoplanes</taxon>
    </lineage>
</organism>
<evidence type="ECO:0000256" key="1">
    <source>
        <dbReference type="ARBA" id="ARBA00004613"/>
    </source>
</evidence>
<dbReference type="InterPro" id="IPR055372">
    <property type="entry name" value="CBM96"/>
</dbReference>
<evidence type="ECO:0000256" key="2">
    <source>
        <dbReference type="ARBA" id="ARBA00022525"/>
    </source>
</evidence>
<dbReference type="InterPro" id="IPR013783">
    <property type="entry name" value="Ig-like_fold"/>
</dbReference>
<evidence type="ECO:0000256" key="4">
    <source>
        <dbReference type="SAM" id="MobiDB-lite"/>
    </source>
</evidence>
<dbReference type="Pfam" id="PF24517">
    <property type="entry name" value="CBM96"/>
    <property type="match status" value="1"/>
</dbReference>
<comment type="subcellular location">
    <subcellularLocation>
        <location evidence="1">Secreted</location>
    </subcellularLocation>
</comment>
<dbReference type="AlphaFoldDB" id="A0A7W5FKI2"/>
<comment type="caution">
    <text evidence="6">The sequence shown here is derived from an EMBL/GenBank/DDBJ whole genome shotgun (WGS) entry which is preliminary data.</text>
</comment>
<evidence type="ECO:0000313" key="6">
    <source>
        <dbReference type="EMBL" id="MBB3101605.1"/>
    </source>
</evidence>
<dbReference type="NCBIfam" id="NF033679">
    <property type="entry name" value="DNRLRE_dom"/>
    <property type="match status" value="1"/>
</dbReference>
<evidence type="ECO:0000259" key="5">
    <source>
        <dbReference type="Pfam" id="PF24517"/>
    </source>
</evidence>
<accession>A0A7W5FKI2</accession>
<dbReference type="EMBL" id="JACHXF010000042">
    <property type="protein sequence ID" value="MBB3101605.1"/>
    <property type="molecule type" value="Genomic_DNA"/>
</dbReference>
<dbReference type="RefSeq" id="WP_183228007.1">
    <property type="nucleotide sequence ID" value="NZ_BMPW01000035.1"/>
</dbReference>
<evidence type="ECO:0000256" key="3">
    <source>
        <dbReference type="ARBA" id="ARBA00022729"/>
    </source>
</evidence>
<keyword evidence="2" id="KW-0964">Secreted</keyword>
<feature type="region of interest" description="Disordered" evidence="4">
    <location>
        <begin position="770"/>
        <end position="806"/>
    </location>
</feature>
<keyword evidence="3" id="KW-0732">Signal</keyword>
<dbReference type="Gene3D" id="2.60.40.10">
    <property type="entry name" value="Immunoglobulins"/>
    <property type="match status" value="1"/>
</dbReference>
<dbReference type="GO" id="GO:0005576">
    <property type="term" value="C:extracellular region"/>
    <property type="evidence" value="ECO:0007669"/>
    <property type="project" value="UniProtKB-SubCell"/>
</dbReference>
<protein>
    <recommendedName>
        <fullName evidence="5">Carbohydrate-binding module family 96 domain-containing protein</fullName>
    </recommendedName>
</protein>
<sequence>MPKTPAAAPETYERPDEESARLAAAKTGKDILVTDETSPTALTYTQPDGSLRSEIASVPVRVEQSDGSWADVNYDLHRVAGGWAPKVSPADVVFSAGGDGPAVLLDNGTRGFEMSWATALPEPVIDGNKATYQLTSTQALELVATSDGFEQSLKLSAPPVTAPKQRLGFDLDGLTMVANETGGYDFVKTDADGNATATVVYTMPRPRMYSSLVVDEEHVQSQTVPVSLATDQDGSQYLDLSAGMPFLTNPETVYPVWIDPVVSSTSRYGDTYVSEANNDSHVSDSDLRVGLSSVGNKRRSLIRFNTLSSVPSGKYVSSATLNLYNNASPTCSARSVYAYPITEAYTMTSATWSNQPSYTTSSSYSASASFSHGNEDLGCPNATGAINVTKMVQAWVSGTLTDYGMLVKAGSESDTSYAKSFCAMNLDTTEATSCTTSSRYPTLSVVYTSYSTATVTNRAVESQTLCTTGSARPTVTTTTPGLFAAVTDTVNPEAIISEFEWWAVGGSAKLGSRQSQPVGSEGVTAVSVPADVLSYGQNYKWRVRTNSGTGWSSFGAFCEFHVDYEAPVIDQQSTVPASTCVTGTDRPVLNTTTPTLTATAADADSTTTDITFDVWAVGGTAALKSWTDSAITVGDQTSGIVPTGVLVNGGSYQWRVRGLDNTGRYSDWTTWCEFTVDTSAPTVTSADYPAGRFSGGPGVAGAFTFTPATGADVSSFVYGLDVNPPATAVAASGEISIPITPSTSDSHVLYVRAVNASGVASGVVQYPFSVGTGESGDPSDETATKPEAPADYSMGENTEDTTGDGDVSASAVKRVGSICASKSRTIQPPNGTTGRIWSTANAKMTTYYNKVRGNIYQVDFIDTIGYVHWTGTKPYNATEVTNTVTWSVDYWAGSITVGAKPEGSFNRGSGTVNWTRTISKDDSITLSDDLTRFQVSGTFGDITQVNLVVKGAFSFGNYTYTTSSYASSNINWNWTKAQPYLSKKCS</sequence>
<proteinExistence type="predicted"/>
<feature type="compositionally biased region" description="Basic and acidic residues" evidence="4">
    <location>
        <begin position="11"/>
        <end position="20"/>
    </location>
</feature>